<comment type="caution">
    <text evidence="3">The sequence shown here is derived from an EMBL/GenBank/DDBJ whole genome shotgun (WGS) entry which is preliminary data.</text>
</comment>
<keyword evidence="4" id="KW-1185">Reference proteome</keyword>
<reference evidence="3" key="1">
    <citation type="journal article" date="2014" name="Int. J. Syst. Evol. Microbiol.">
        <title>Complete genome sequence of Corynebacterium casei LMG S-19264T (=DSM 44701T), isolated from a smear-ripened cheese.</title>
        <authorList>
            <consortium name="US DOE Joint Genome Institute (JGI-PGF)"/>
            <person name="Walter F."/>
            <person name="Albersmeier A."/>
            <person name="Kalinowski J."/>
            <person name="Ruckert C."/>
        </authorList>
    </citation>
    <scope>NUCLEOTIDE SEQUENCE</scope>
    <source>
        <strain evidence="3">VKM Ac-2007</strain>
    </source>
</reference>
<feature type="transmembrane region" description="Helical" evidence="1">
    <location>
        <begin position="238"/>
        <end position="261"/>
    </location>
</feature>
<dbReference type="Pfam" id="PF02517">
    <property type="entry name" value="Rce1-like"/>
    <property type="match status" value="1"/>
</dbReference>
<organism evidence="3 4">
    <name type="scientific">Streptosporangium carneum</name>
    <dbReference type="NCBI Taxonomy" id="47481"/>
    <lineage>
        <taxon>Bacteria</taxon>
        <taxon>Bacillati</taxon>
        <taxon>Actinomycetota</taxon>
        <taxon>Actinomycetes</taxon>
        <taxon>Streptosporangiales</taxon>
        <taxon>Streptosporangiaceae</taxon>
        <taxon>Streptosporangium</taxon>
    </lineage>
</organism>
<feature type="transmembrane region" description="Helical" evidence="1">
    <location>
        <begin position="25"/>
        <end position="46"/>
    </location>
</feature>
<reference evidence="3" key="2">
    <citation type="submission" date="2023-01" db="EMBL/GenBank/DDBJ databases">
        <authorList>
            <person name="Sun Q."/>
            <person name="Evtushenko L."/>
        </authorList>
    </citation>
    <scope>NUCLEOTIDE SEQUENCE</scope>
    <source>
        <strain evidence="3">VKM Ac-2007</strain>
    </source>
</reference>
<dbReference type="EMBL" id="BSEV01000010">
    <property type="protein sequence ID" value="GLK11164.1"/>
    <property type="molecule type" value="Genomic_DNA"/>
</dbReference>
<feature type="domain" description="CAAX prenyl protease 2/Lysostaphin resistance protein A-like" evidence="2">
    <location>
        <begin position="163"/>
        <end position="248"/>
    </location>
</feature>
<dbReference type="GO" id="GO:0080120">
    <property type="term" value="P:CAAX-box protein maturation"/>
    <property type="evidence" value="ECO:0007669"/>
    <property type="project" value="UniProtKB-ARBA"/>
</dbReference>
<keyword evidence="1" id="KW-0472">Membrane</keyword>
<proteinExistence type="predicted"/>
<evidence type="ECO:0000259" key="2">
    <source>
        <dbReference type="Pfam" id="PF02517"/>
    </source>
</evidence>
<sequence>MDMSDLTPTVTIPVELEEVKQYRPLSVLAVWAAAAVPMGVLAWVVVPAVAGQGATVSRFAVTLIAALTVGLVWQCVLALSLVAFEQRSLRWAVVRDALWLRAPSDPSGRRGGRLWLWTLAFGLGFMMLQFVPFGLSEPTDRSLGEFLNSPGGQETLHGNWGLFALVCAMMLFNTVAGEELLFRGLLLPRMRGAFGRADWVVNGVLTGLYHLHQPWSIPGATVAGTFLLAYPTRRFRSAWMGIAVHSMQSVFFAALVFMVVIR</sequence>
<keyword evidence="1" id="KW-1133">Transmembrane helix</keyword>
<evidence type="ECO:0000313" key="3">
    <source>
        <dbReference type="EMBL" id="GLK11164.1"/>
    </source>
</evidence>
<accession>A0A9W6I568</accession>
<name>A0A9W6I568_9ACTN</name>
<gene>
    <name evidence="3" type="ORF">GCM10017600_45700</name>
</gene>
<dbReference type="GO" id="GO:0004175">
    <property type="term" value="F:endopeptidase activity"/>
    <property type="evidence" value="ECO:0007669"/>
    <property type="project" value="UniProtKB-ARBA"/>
</dbReference>
<evidence type="ECO:0000256" key="1">
    <source>
        <dbReference type="SAM" id="Phobius"/>
    </source>
</evidence>
<feature type="transmembrane region" description="Helical" evidence="1">
    <location>
        <begin position="114"/>
        <end position="135"/>
    </location>
</feature>
<dbReference type="AlphaFoldDB" id="A0A9W6I568"/>
<keyword evidence="1" id="KW-0812">Transmembrane</keyword>
<dbReference type="Proteomes" id="UP001143474">
    <property type="component" value="Unassembled WGS sequence"/>
</dbReference>
<dbReference type="InterPro" id="IPR003675">
    <property type="entry name" value="Rce1/LyrA-like_dom"/>
</dbReference>
<evidence type="ECO:0000313" key="4">
    <source>
        <dbReference type="Proteomes" id="UP001143474"/>
    </source>
</evidence>
<feature type="transmembrane region" description="Helical" evidence="1">
    <location>
        <begin position="58"/>
        <end position="84"/>
    </location>
</feature>
<protein>
    <recommendedName>
        <fullName evidence="2">CAAX prenyl protease 2/Lysostaphin resistance protein A-like domain-containing protein</fullName>
    </recommendedName>
</protein>
<feature type="transmembrane region" description="Helical" evidence="1">
    <location>
        <begin position="160"/>
        <end position="182"/>
    </location>
</feature>